<feature type="compositionally biased region" description="Basic and acidic residues" evidence="1">
    <location>
        <begin position="1612"/>
        <end position="1629"/>
    </location>
</feature>
<feature type="region of interest" description="Disordered" evidence="1">
    <location>
        <begin position="1209"/>
        <end position="1251"/>
    </location>
</feature>
<evidence type="ECO:0000259" key="2">
    <source>
        <dbReference type="Pfam" id="PF03399"/>
    </source>
</evidence>
<reference evidence="3" key="2">
    <citation type="journal article" date="2022" name="Microb. Genom.">
        <title>A chromosome-scale genome assembly of the tomato pathogen Cladosporium fulvum reveals a compartmentalized genome architecture and the presence of a dispensable chromosome.</title>
        <authorList>
            <person name="Zaccaron A.Z."/>
            <person name="Chen L.H."/>
            <person name="Samaras A."/>
            <person name="Stergiopoulos I."/>
        </authorList>
    </citation>
    <scope>NUCLEOTIDE SEQUENCE</scope>
    <source>
        <strain evidence="3">Race5_Kim</strain>
    </source>
</reference>
<feature type="compositionally biased region" description="Polar residues" evidence="1">
    <location>
        <begin position="696"/>
        <end position="710"/>
    </location>
</feature>
<dbReference type="Pfam" id="PF03399">
    <property type="entry name" value="SAC3_GANP"/>
    <property type="match status" value="1"/>
</dbReference>
<protein>
    <submittedName>
        <fullName evidence="3">SAC3 family protein 1</fullName>
    </submittedName>
</protein>
<evidence type="ECO:0000256" key="1">
    <source>
        <dbReference type="SAM" id="MobiDB-lite"/>
    </source>
</evidence>
<dbReference type="GO" id="GO:0005737">
    <property type="term" value="C:cytoplasm"/>
    <property type="evidence" value="ECO:0007669"/>
    <property type="project" value="TreeGrafter"/>
</dbReference>
<feature type="compositionally biased region" description="Acidic residues" evidence="1">
    <location>
        <begin position="1576"/>
        <end position="1611"/>
    </location>
</feature>
<feature type="compositionally biased region" description="Polar residues" evidence="1">
    <location>
        <begin position="1418"/>
        <end position="1432"/>
    </location>
</feature>
<feature type="compositionally biased region" description="Basic and acidic residues" evidence="1">
    <location>
        <begin position="1242"/>
        <end position="1251"/>
    </location>
</feature>
<feature type="compositionally biased region" description="Polar residues" evidence="1">
    <location>
        <begin position="22"/>
        <end position="53"/>
    </location>
</feature>
<feature type="domain" description="SAC3/GANP/THP3 conserved" evidence="2">
    <location>
        <begin position="144"/>
        <end position="467"/>
    </location>
</feature>
<feature type="compositionally biased region" description="Pro residues" evidence="1">
    <location>
        <begin position="1314"/>
        <end position="1326"/>
    </location>
</feature>
<dbReference type="PANTHER" id="PTHR12436">
    <property type="entry name" value="80 KDA MCM3-ASSOCIATED PROTEIN"/>
    <property type="match status" value="1"/>
</dbReference>
<feature type="compositionally biased region" description="Low complexity" evidence="1">
    <location>
        <begin position="801"/>
        <end position="826"/>
    </location>
</feature>
<dbReference type="GO" id="GO:0006406">
    <property type="term" value="P:mRNA export from nucleus"/>
    <property type="evidence" value="ECO:0007669"/>
    <property type="project" value="TreeGrafter"/>
</dbReference>
<name>A0A9Q8PAF6_PASFU</name>
<feature type="compositionally biased region" description="Polar residues" evidence="1">
    <location>
        <begin position="851"/>
        <end position="867"/>
    </location>
</feature>
<feature type="region of interest" description="Disordered" evidence="1">
    <location>
        <begin position="1119"/>
        <end position="1170"/>
    </location>
</feature>
<sequence>MSTSRDGGTRGRGRGTTFNTGASRSSPRGTFGAPSTSGRGGFNTNRGMPNSTFRGNGAPAARGRGRGRGRDQASPFTPKPAMGRARSGLGGAPTTGSWAERQEKLKVRREQEKKDAVAQGLMTDPDKAVALADAITLVGTCQGMCSEYEMVLRVNRNEVFPEEKVNGDPNGEPDESRFVKTFKRSEAGAEAQLPSDLRPPTSLKRTCDYLFNDIIGNASFLGKVHHFVWDRTRAIRNDFSIQQLTKLDDIRIAVECYERIARFHIVSLHQLALAEKPYDKYDAQQEREQLDRTLLSLMQYYDDTRGRLENVNEPEFRAYCVIFAITNPVPDLEDSVQAWPRQLTKDKRVQTALEIYAAACETTYKQGPMAPKAKPVTAQQDWQRFWRLVQSRRVSYLTACVSEIFFNLIREIALKSIIRCTRPARRNPDGSIMNNSELSLEAVADVLQYDDPDDLYSFVARWGLEFQSAEDGTMYLDISYVGGAALPEPKVGPTQQKSFLVERKRHGRTLPAIIDGLSVRQATDRGLVVEEEQEDEMEEVEDAQEEEVETEDEETEEEDNDSLFVGTSKSRQEQNQQTPGSAAAPTPSNPFGLPGTPFGSTPFGQPNRVNGATNPFGSSGFGQPSGTSALGKPPTAINPFKSTEAAKNEVDPASATKPAFGAASDLFGKPAAKENPFAGVFKTNTTAAQANVFTPSTTFGLSADNSQAAPKSSFGAASGFGAPSTTGVSASSAPQAAKPQTPSPIKKGPFEEEGSPTSLSPKKQDFSRSKEASKLPSPTKQTSEGPAAPSLFARSETNSKSAPVSQPPQTAAAPTATSSQPTTSQSIPPGAQSPTKRRSSDIHNKPKRPSPLSNSFTATEDSTTRATQHTESDTARAQSPPPPEKTTDELLTEVADIVTFDPAWGVWKQFVDFQVSQIVAKAQKKVEREIEAAELYRSRAIRVLLQLRDSVRKGRLRAKATAMRERTRRRLRESTASNGSGIATMENSVSSLKASAAASQAQANGVSRGNSDLLRQSTARGRQSHLDGQTQAGSKRSASAYGSDLAASTSSPMHKRQKSMSHVDDQGKVTKPTLSNDTNDDILKRSSFLGFSSRDVQQRANTTKSTYFRMKALGLQGRNRGVDLAASRGTKRERSESLDAASMPPPARPSASTAVASSPDAPSVVSARSVRAKTDEEDDILFARLKALRESLHDGEKVIQEAMAREELRRSLNESQSSNESPSLARARAEARLRASRGNSQSRERDVPAYRLRESRFVPREEYHLAEERARQTRASRDNSRVGSPQGSRAPGVSTNIAGAASARNTASILFNSPPKPARPSKPPPGYGAALPSTTTPSFGFGAPSQAPAVQPTVPDPTTRNPFSQSSSFAPSTNGQNPFLQTFGATNATSFDDFPQDNTLPPSQLNGTLARSFGPPSQAAQNPFAQTTQKSQSPPPPNSYMPSQAASEAISLLSDDEEEPHQPGEEEHQSGHGQNAFLDQTTENDIDGAFAGRSKTVSFDQEAASQALVQGAYNYTNNPFAALADGVADGNKEYEEHYEEEGEDDDQQETAPQPDSYQYSDEQEGEYEGDGTPIDEYSDDEAPNGYIDDEASDAGDIEDEDGDIEDEDGDSGAERPADWNSDQDGHWDFSDGDDDEDDDEPRGFAPLNNAYNQRVMQSAPAKDPALQFVGNTQEEAIELSD</sequence>
<feature type="compositionally biased region" description="Acidic residues" evidence="1">
    <location>
        <begin position="529"/>
        <end position="561"/>
    </location>
</feature>
<reference evidence="3" key="1">
    <citation type="submission" date="2021-12" db="EMBL/GenBank/DDBJ databases">
        <authorList>
            <person name="Zaccaron A."/>
            <person name="Stergiopoulos I."/>
        </authorList>
    </citation>
    <scope>NUCLEOTIDE SEQUENCE</scope>
    <source>
        <strain evidence="3">Race5_Kim</strain>
    </source>
</reference>
<proteinExistence type="predicted"/>
<feature type="compositionally biased region" description="Polar residues" evidence="1">
    <location>
        <begin position="1213"/>
        <end position="1222"/>
    </location>
</feature>
<dbReference type="GeneID" id="71987513"/>
<feature type="region of interest" description="Disordered" evidence="1">
    <location>
        <begin position="696"/>
        <end position="887"/>
    </location>
</feature>
<organism evidence="3 4">
    <name type="scientific">Passalora fulva</name>
    <name type="common">Tomato leaf mold</name>
    <name type="synonym">Cladosporium fulvum</name>
    <dbReference type="NCBI Taxonomy" id="5499"/>
    <lineage>
        <taxon>Eukaryota</taxon>
        <taxon>Fungi</taxon>
        <taxon>Dikarya</taxon>
        <taxon>Ascomycota</taxon>
        <taxon>Pezizomycotina</taxon>
        <taxon>Dothideomycetes</taxon>
        <taxon>Dothideomycetidae</taxon>
        <taxon>Mycosphaerellales</taxon>
        <taxon>Mycosphaerellaceae</taxon>
        <taxon>Fulvia</taxon>
    </lineage>
</organism>
<feature type="compositionally biased region" description="Low complexity" evidence="1">
    <location>
        <begin position="729"/>
        <end position="744"/>
    </location>
</feature>
<dbReference type="GO" id="GO:0070390">
    <property type="term" value="C:transcription export complex 2"/>
    <property type="evidence" value="ECO:0007669"/>
    <property type="project" value="TreeGrafter"/>
</dbReference>
<feature type="compositionally biased region" description="Polar residues" evidence="1">
    <location>
        <begin position="565"/>
        <end position="580"/>
    </location>
</feature>
<feature type="region of interest" description="Disordered" evidence="1">
    <location>
        <begin position="1"/>
        <end position="119"/>
    </location>
</feature>
<dbReference type="InterPro" id="IPR005062">
    <property type="entry name" value="SAC3/GANP/THP3_conserved"/>
</dbReference>
<feature type="region of interest" description="Disordered" evidence="1">
    <location>
        <begin position="1263"/>
        <end position="1294"/>
    </location>
</feature>
<feature type="compositionally biased region" description="Polar residues" evidence="1">
    <location>
        <begin position="1550"/>
        <end position="1560"/>
    </location>
</feature>
<feature type="region of interest" description="Disordered" evidence="1">
    <location>
        <begin position="524"/>
        <end position="661"/>
    </location>
</feature>
<feature type="compositionally biased region" description="Polar residues" evidence="1">
    <location>
        <begin position="1471"/>
        <end position="1483"/>
    </location>
</feature>
<gene>
    <name evidence="3" type="ORF">CLAFUR5_07635</name>
</gene>
<feature type="compositionally biased region" description="Polar residues" evidence="1">
    <location>
        <begin position="1281"/>
        <end position="1294"/>
    </location>
</feature>
<accession>A0A9Q8PAF6</accession>
<dbReference type="InterPro" id="IPR045107">
    <property type="entry name" value="SAC3/GANP/THP3"/>
</dbReference>
<feature type="compositionally biased region" description="Acidic residues" evidence="1">
    <location>
        <begin position="1536"/>
        <end position="1548"/>
    </location>
</feature>
<feature type="region of interest" description="Disordered" evidence="1">
    <location>
        <begin position="1524"/>
        <end position="1681"/>
    </location>
</feature>
<evidence type="ECO:0000313" key="4">
    <source>
        <dbReference type="Proteomes" id="UP000756132"/>
    </source>
</evidence>
<dbReference type="EMBL" id="CP090168">
    <property type="protein sequence ID" value="UJO18853.1"/>
    <property type="molecule type" value="Genomic_DNA"/>
</dbReference>
<feature type="compositionally biased region" description="Basic and acidic residues" evidence="1">
    <location>
        <begin position="762"/>
        <end position="773"/>
    </location>
</feature>
<feature type="compositionally biased region" description="Acidic residues" evidence="1">
    <location>
        <begin position="1630"/>
        <end position="1640"/>
    </location>
</feature>
<dbReference type="Proteomes" id="UP000756132">
    <property type="component" value="Chromosome 6"/>
</dbReference>
<keyword evidence="4" id="KW-1185">Reference proteome</keyword>
<feature type="region of interest" description="Disordered" evidence="1">
    <location>
        <begin position="1309"/>
        <end position="1489"/>
    </location>
</feature>
<feature type="compositionally biased region" description="Polar residues" evidence="1">
    <location>
        <begin position="1019"/>
        <end position="1037"/>
    </location>
</feature>
<feature type="compositionally biased region" description="Basic and acidic residues" evidence="1">
    <location>
        <begin position="1460"/>
        <end position="1470"/>
    </location>
</feature>
<feature type="compositionally biased region" description="Low complexity" evidence="1">
    <location>
        <begin position="615"/>
        <end position="628"/>
    </location>
</feature>
<feature type="compositionally biased region" description="Low complexity" evidence="1">
    <location>
        <begin position="1149"/>
        <end position="1169"/>
    </location>
</feature>
<evidence type="ECO:0000313" key="3">
    <source>
        <dbReference type="EMBL" id="UJO18853.1"/>
    </source>
</evidence>
<dbReference type="RefSeq" id="XP_047763219.1">
    <property type="nucleotide sequence ID" value="XM_047906783.1"/>
</dbReference>
<feature type="region of interest" description="Disordered" evidence="1">
    <location>
        <begin position="961"/>
        <end position="984"/>
    </location>
</feature>
<feature type="compositionally biased region" description="Polar residues" evidence="1">
    <location>
        <begin position="1356"/>
        <end position="1409"/>
    </location>
</feature>
<feature type="compositionally biased region" description="Basic and acidic residues" evidence="1">
    <location>
        <begin position="1263"/>
        <end position="1280"/>
    </location>
</feature>
<feature type="region of interest" description="Disordered" evidence="1">
    <location>
        <begin position="1019"/>
        <end position="1081"/>
    </location>
</feature>
<dbReference type="KEGG" id="ffu:CLAFUR5_07635"/>
<dbReference type="PANTHER" id="PTHR12436:SF3">
    <property type="entry name" value="GERMINAL-CENTER ASSOCIATED NUCLEAR PROTEIN"/>
    <property type="match status" value="1"/>
</dbReference>
<dbReference type="OrthoDB" id="264795at2759"/>
<feature type="compositionally biased region" description="Basic and acidic residues" evidence="1">
    <location>
        <begin position="100"/>
        <end position="116"/>
    </location>
</feature>
<dbReference type="Gene3D" id="1.25.40.990">
    <property type="match status" value="1"/>
</dbReference>
<feature type="compositionally biased region" description="Polar residues" evidence="1">
    <location>
        <begin position="598"/>
        <end position="613"/>
    </location>
</feature>